<name>A0A258FKE0_9CAUL</name>
<evidence type="ECO:0000259" key="5">
    <source>
        <dbReference type="Pfam" id="PF02837"/>
    </source>
</evidence>
<dbReference type="Gene3D" id="2.60.40.10">
    <property type="entry name" value="Immunoglobulins"/>
    <property type="match status" value="1"/>
</dbReference>
<feature type="domain" description="Glycoside hydrolase family 2 catalytic" evidence="4">
    <location>
        <begin position="315"/>
        <end position="556"/>
    </location>
</feature>
<evidence type="ECO:0000256" key="1">
    <source>
        <dbReference type="ARBA" id="ARBA00007401"/>
    </source>
</evidence>
<dbReference type="Proteomes" id="UP000215595">
    <property type="component" value="Unassembled WGS sequence"/>
</dbReference>
<dbReference type="InterPro" id="IPR006104">
    <property type="entry name" value="Glyco_hydro_2_N"/>
</dbReference>
<keyword evidence="2" id="KW-0378">Hydrolase</keyword>
<accession>A0A258FKE0</accession>
<comment type="similarity">
    <text evidence="1">Belongs to the glycosyl hydrolase 2 family.</text>
</comment>
<proteinExistence type="inferred from homology"/>
<dbReference type="Pfam" id="PF02836">
    <property type="entry name" value="Glyco_hydro_2_C"/>
    <property type="match status" value="1"/>
</dbReference>
<dbReference type="AlphaFoldDB" id="A0A258FKE0"/>
<reference evidence="6 7" key="1">
    <citation type="submission" date="2017-03" db="EMBL/GenBank/DDBJ databases">
        <title>Lifting the veil on microbial sulfur biogeochemistry in mining wastewaters.</title>
        <authorList>
            <person name="Kantor R.S."/>
            <person name="Colenbrander Nelson T."/>
            <person name="Marshall S."/>
            <person name="Bennett D."/>
            <person name="Apte S."/>
            <person name="Camacho D."/>
            <person name="Thomas B.C."/>
            <person name="Warren L.A."/>
            <person name="Banfield J.F."/>
        </authorList>
    </citation>
    <scope>NUCLEOTIDE SEQUENCE [LARGE SCALE GENOMIC DNA]</scope>
    <source>
        <strain evidence="6">32-69-9</strain>
    </source>
</reference>
<dbReference type="InterPro" id="IPR036156">
    <property type="entry name" value="Beta-gal/glucu_dom_sf"/>
</dbReference>
<evidence type="ECO:0000256" key="2">
    <source>
        <dbReference type="ARBA" id="ARBA00022801"/>
    </source>
</evidence>
<keyword evidence="3" id="KW-0326">Glycosidase</keyword>
<sequence length="641" mass="70365">MALGLASASLPPSLATAQPAPDAAASRGAAASVILVNAAARPGVGLSGAWRYSIDPYRDGAEGFHGAAAGKGHRRYDDVDVETEMRDDPSALYEYDMAQSPTADLPGAWMGHDPQLRHYQGLMWYRRDFEARRAGSRRAHLRIGAADYRTAVYLNGVHVGDHEGGHTPFAFDVTALLRDGLNSVTLGVDSVRSPASVPPPVTDWETYGGVTRDIALIDTPATFIDDAWVRLAPNGRIVATIVLNGPDRAGRTVRVRIGGPGMTLEGRTDQNGEWTGSGPAPRGLALWSPEAPTLHDVDFEADGDRLSDRVGFRTIAVSGEDILLNGHPVFLRGICLHEEEFGPDPARIITPEAARALLSEAKTGLNCNFVRLAHYPHSEIMTRIADELGLLVWSEVPVYWRVDFANAGTLATARAMLADNIRRDRNRASIILWSVGNETPVGDARNAFLTTLARDVRALDDSRLVTAALLTERDRRNGVTEIRISDPLVAELDVMAVNTYNGWYSDDPLDALPAMRWRSDFAKPLIFSEFGADASAGFRDPMRLRKFSEEFQAEYYRQTLAMAESIPFLRGLSPWILKDFRSPRRQHPVFQKGWNRKGLVTETGRRKQAFAVLADHYARLAALAPAAPGDPGFRTPRRRSF</sequence>
<evidence type="ECO:0000259" key="4">
    <source>
        <dbReference type="Pfam" id="PF02836"/>
    </source>
</evidence>
<dbReference type="GO" id="GO:0005975">
    <property type="term" value="P:carbohydrate metabolic process"/>
    <property type="evidence" value="ECO:0007669"/>
    <property type="project" value="InterPro"/>
</dbReference>
<dbReference type="SUPFAM" id="SSF49785">
    <property type="entry name" value="Galactose-binding domain-like"/>
    <property type="match status" value="1"/>
</dbReference>
<evidence type="ECO:0000256" key="3">
    <source>
        <dbReference type="ARBA" id="ARBA00023295"/>
    </source>
</evidence>
<dbReference type="Gene3D" id="2.60.120.260">
    <property type="entry name" value="Galactose-binding domain-like"/>
    <property type="match status" value="1"/>
</dbReference>
<dbReference type="InterPro" id="IPR023232">
    <property type="entry name" value="Glyco_hydro_2_AS"/>
</dbReference>
<dbReference type="InterPro" id="IPR006101">
    <property type="entry name" value="Glyco_hydro_2"/>
</dbReference>
<dbReference type="InterPro" id="IPR006103">
    <property type="entry name" value="Glyco_hydro_2_cat"/>
</dbReference>
<dbReference type="GO" id="GO:0030246">
    <property type="term" value="F:carbohydrate binding"/>
    <property type="evidence" value="ECO:0007669"/>
    <property type="project" value="TreeGrafter"/>
</dbReference>
<dbReference type="GO" id="GO:0004566">
    <property type="term" value="F:beta-glucuronidase activity"/>
    <property type="evidence" value="ECO:0007669"/>
    <property type="project" value="TreeGrafter"/>
</dbReference>
<protein>
    <submittedName>
        <fullName evidence="6">Beta-glucuronidase</fullName>
    </submittedName>
</protein>
<evidence type="ECO:0000313" key="7">
    <source>
        <dbReference type="Proteomes" id="UP000215595"/>
    </source>
</evidence>
<dbReference type="GO" id="GO:0019391">
    <property type="term" value="P:glucuronoside catabolic process"/>
    <property type="evidence" value="ECO:0007669"/>
    <property type="project" value="TreeGrafter"/>
</dbReference>
<evidence type="ECO:0000313" key="6">
    <source>
        <dbReference type="EMBL" id="OYX32242.1"/>
    </source>
</evidence>
<dbReference type="Pfam" id="PF02837">
    <property type="entry name" value="Glyco_hydro_2_N"/>
    <property type="match status" value="1"/>
</dbReference>
<dbReference type="InterPro" id="IPR017853">
    <property type="entry name" value="GH"/>
</dbReference>
<dbReference type="SUPFAM" id="SSF51445">
    <property type="entry name" value="(Trans)glycosidases"/>
    <property type="match status" value="1"/>
</dbReference>
<feature type="domain" description="Glycosyl hydrolases family 2 sugar binding" evidence="5">
    <location>
        <begin position="112"/>
        <end position="220"/>
    </location>
</feature>
<dbReference type="EMBL" id="NCEB01000024">
    <property type="protein sequence ID" value="OYX32242.1"/>
    <property type="molecule type" value="Genomic_DNA"/>
</dbReference>
<dbReference type="PROSITE" id="PS00608">
    <property type="entry name" value="GLYCOSYL_HYDROL_F2_2"/>
    <property type="match status" value="1"/>
</dbReference>
<organism evidence="6 7">
    <name type="scientific">Brevundimonas subvibrioides</name>
    <dbReference type="NCBI Taxonomy" id="74313"/>
    <lineage>
        <taxon>Bacteria</taxon>
        <taxon>Pseudomonadati</taxon>
        <taxon>Pseudomonadota</taxon>
        <taxon>Alphaproteobacteria</taxon>
        <taxon>Caulobacterales</taxon>
        <taxon>Caulobacteraceae</taxon>
        <taxon>Brevundimonas</taxon>
    </lineage>
</organism>
<dbReference type="InterPro" id="IPR013783">
    <property type="entry name" value="Ig-like_fold"/>
</dbReference>
<gene>
    <name evidence="6" type="ORF">B7Z01_11395</name>
</gene>
<comment type="caution">
    <text evidence="6">The sequence shown here is derived from an EMBL/GenBank/DDBJ whole genome shotgun (WGS) entry which is preliminary data.</text>
</comment>
<dbReference type="InterPro" id="IPR008979">
    <property type="entry name" value="Galactose-bd-like_sf"/>
</dbReference>
<dbReference type="Gene3D" id="3.20.20.80">
    <property type="entry name" value="Glycosidases"/>
    <property type="match status" value="1"/>
</dbReference>
<dbReference type="SUPFAM" id="SSF49303">
    <property type="entry name" value="beta-Galactosidase/glucuronidase domain"/>
    <property type="match status" value="1"/>
</dbReference>
<dbReference type="PANTHER" id="PTHR10066">
    <property type="entry name" value="BETA-GLUCURONIDASE"/>
    <property type="match status" value="1"/>
</dbReference>
<dbReference type="PRINTS" id="PR00132">
    <property type="entry name" value="GLHYDRLASE2"/>
</dbReference>
<dbReference type="PANTHER" id="PTHR10066:SF67">
    <property type="entry name" value="BETA-GLUCURONIDASE"/>
    <property type="match status" value="1"/>
</dbReference>